<evidence type="ECO:0000313" key="4">
    <source>
        <dbReference type="EMBL" id="ESO07236.1"/>
    </source>
</evidence>
<dbReference type="PANTHER" id="PTHR15729:SF10">
    <property type="entry name" value="GTPASE-ACTIVATING PROTEIN CDGAPR"/>
    <property type="match status" value="1"/>
</dbReference>
<feature type="compositionally biased region" description="Low complexity" evidence="2">
    <location>
        <begin position="1198"/>
        <end position="1210"/>
    </location>
</feature>
<feature type="region of interest" description="Disordered" evidence="2">
    <location>
        <begin position="617"/>
        <end position="688"/>
    </location>
</feature>
<feature type="region of interest" description="Disordered" evidence="2">
    <location>
        <begin position="376"/>
        <end position="400"/>
    </location>
</feature>
<dbReference type="InterPro" id="IPR000198">
    <property type="entry name" value="RhoGAP_dom"/>
</dbReference>
<feature type="compositionally biased region" description="Low complexity" evidence="2">
    <location>
        <begin position="1258"/>
        <end position="1277"/>
    </location>
</feature>
<feature type="compositionally biased region" description="Polar residues" evidence="2">
    <location>
        <begin position="639"/>
        <end position="655"/>
    </location>
</feature>
<protein>
    <recommendedName>
        <fullName evidence="3">Rho-GAP domain-containing protein</fullName>
    </recommendedName>
</protein>
<feature type="region of interest" description="Disordered" evidence="2">
    <location>
        <begin position="438"/>
        <end position="498"/>
    </location>
</feature>
<dbReference type="InterPro" id="IPR008936">
    <property type="entry name" value="Rho_GTPase_activation_prot"/>
</dbReference>
<feature type="compositionally biased region" description="Low complexity" evidence="2">
    <location>
        <begin position="103"/>
        <end position="128"/>
    </location>
</feature>
<feature type="compositionally biased region" description="Low complexity" evidence="2">
    <location>
        <begin position="618"/>
        <end position="632"/>
    </location>
</feature>
<proteinExistence type="predicted"/>
<dbReference type="EMBL" id="KB096222">
    <property type="protein sequence ID" value="ESO07236.1"/>
    <property type="molecule type" value="Genomic_DNA"/>
</dbReference>
<feature type="region of interest" description="Disordered" evidence="2">
    <location>
        <begin position="103"/>
        <end position="137"/>
    </location>
</feature>
<feature type="compositionally biased region" description="Polar residues" evidence="2">
    <location>
        <begin position="1297"/>
        <end position="1308"/>
    </location>
</feature>
<accession>T1F366</accession>
<reference evidence="4 6" key="2">
    <citation type="journal article" date="2013" name="Nature">
        <title>Insights into bilaterian evolution from three spiralian genomes.</title>
        <authorList>
            <person name="Simakov O."/>
            <person name="Marletaz F."/>
            <person name="Cho S.J."/>
            <person name="Edsinger-Gonzales E."/>
            <person name="Havlak P."/>
            <person name="Hellsten U."/>
            <person name="Kuo D.H."/>
            <person name="Larsson T."/>
            <person name="Lv J."/>
            <person name="Arendt D."/>
            <person name="Savage R."/>
            <person name="Osoegawa K."/>
            <person name="de Jong P."/>
            <person name="Grimwood J."/>
            <person name="Chapman J.A."/>
            <person name="Shapiro H."/>
            <person name="Aerts A."/>
            <person name="Otillar R.P."/>
            <person name="Terry A.Y."/>
            <person name="Boore J.L."/>
            <person name="Grigoriev I.V."/>
            <person name="Lindberg D.R."/>
            <person name="Seaver E.C."/>
            <person name="Weisblat D.A."/>
            <person name="Putnam N.H."/>
            <person name="Rokhsar D.S."/>
        </authorList>
    </citation>
    <scope>NUCLEOTIDE SEQUENCE</scope>
</reference>
<keyword evidence="6" id="KW-1185">Reference proteome</keyword>
<feature type="domain" description="Rho-GAP" evidence="3">
    <location>
        <begin position="1"/>
        <end position="93"/>
    </location>
</feature>
<evidence type="ECO:0000256" key="1">
    <source>
        <dbReference type="ARBA" id="ARBA00022468"/>
    </source>
</evidence>
<dbReference type="GO" id="GO:0005096">
    <property type="term" value="F:GTPase activator activity"/>
    <property type="evidence" value="ECO:0000318"/>
    <property type="project" value="GO_Central"/>
</dbReference>
<feature type="region of interest" description="Disordered" evidence="2">
    <location>
        <begin position="1258"/>
        <end position="1308"/>
    </location>
</feature>
<dbReference type="eggNOG" id="KOG1449">
    <property type="taxonomic scope" value="Eukaryota"/>
</dbReference>
<dbReference type="GO" id="GO:0007264">
    <property type="term" value="P:small GTPase-mediated signal transduction"/>
    <property type="evidence" value="ECO:0000318"/>
    <property type="project" value="GO_Central"/>
</dbReference>
<keyword evidence="1" id="KW-0343">GTPase activation</keyword>
<dbReference type="Gene3D" id="1.10.555.10">
    <property type="entry name" value="Rho GTPase activation protein"/>
    <property type="match status" value="1"/>
</dbReference>
<feature type="compositionally biased region" description="Low complexity" evidence="2">
    <location>
        <begin position="385"/>
        <end position="400"/>
    </location>
</feature>
<dbReference type="RefSeq" id="XP_009014614.1">
    <property type="nucleotide sequence ID" value="XM_009016366.1"/>
</dbReference>
<feature type="compositionally biased region" description="Polar residues" evidence="2">
    <location>
        <begin position="438"/>
        <end position="452"/>
    </location>
</feature>
<feature type="region of interest" description="Disordered" evidence="2">
    <location>
        <begin position="733"/>
        <end position="780"/>
    </location>
</feature>
<feature type="compositionally biased region" description="Low complexity" evidence="2">
    <location>
        <begin position="282"/>
        <end position="292"/>
    </location>
</feature>
<reference evidence="6" key="1">
    <citation type="submission" date="2012-12" db="EMBL/GenBank/DDBJ databases">
        <authorList>
            <person name="Hellsten U."/>
            <person name="Grimwood J."/>
            <person name="Chapman J.A."/>
            <person name="Shapiro H."/>
            <person name="Aerts A."/>
            <person name="Otillar R.P."/>
            <person name="Terry A.Y."/>
            <person name="Boore J.L."/>
            <person name="Simakov O."/>
            <person name="Marletaz F."/>
            <person name="Cho S.-J."/>
            <person name="Edsinger-Gonzales E."/>
            <person name="Havlak P."/>
            <person name="Kuo D.-H."/>
            <person name="Larsson T."/>
            <person name="Lv J."/>
            <person name="Arendt D."/>
            <person name="Savage R."/>
            <person name="Osoegawa K."/>
            <person name="de Jong P."/>
            <person name="Lindberg D.R."/>
            <person name="Seaver E.C."/>
            <person name="Weisblat D.A."/>
            <person name="Putnam N.H."/>
            <person name="Grigoriev I.V."/>
            <person name="Rokhsar D.S."/>
        </authorList>
    </citation>
    <scope>NUCLEOTIDE SEQUENCE</scope>
</reference>
<evidence type="ECO:0000313" key="6">
    <source>
        <dbReference type="Proteomes" id="UP000015101"/>
    </source>
</evidence>
<evidence type="ECO:0000313" key="5">
    <source>
        <dbReference type="EnsemblMetazoa" id="HelroP170551"/>
    </source>
</evidence>
<dbReference type="EMBL" id="AMQM01003591">
    <property type="status" value="NOT_ANNOTATED_CDS"/>
    <property type="molecule type" value="Genomic_DNA"/>
</dbReference>
<feature type="compositionally biased region" description="Polar residues" evidence="2">
    <location>
        <begin position="748"/>
        <end position="760"/>
    </location>
</feature>
<evidence type="ECO:0000259" key="3">
    <source>
        <dbReference type="PROSITE" id="PS50238"/>
    </source>
</evidence>
<dbReference type="InParanoid" id="T1F366"/>
<reference evidence="5" key="3">
    <citation type="submission" date="2015-06" db="UniProtKB">
        <authorList>
            <consortium name="EnsemblMetazoa"/>
        </authorList>
    </citation>
    <scope>IDENTIFICATION</scope>
</reference>
<name>T1F366_HELRO</name>
<feature type="region of interest" description="Disordered" evidence="2">
    <location>
        <begin position="1198"/>
        <end position="1230"/>
    </location>
</feature>
<dbReference type="KEGG" id="hro:HELRODRAFT_170551"/>
<feature type="compositionally biased region" description="Polar residues" evidence="2">
    <location>
        <begin position="878"/>
        <end position="895"/>
    </location>
</feature>
<dbReference type="PANTHER" id="PTHR15729">
    <property type="entry name" value="CDC42 GTPASE-ACTIVATING PROTEIN"/>
    <property type="match status" value="1"/>
</dbReference>
<dbReference type="PROSITE" id="PS50238">
    <property type="entry name" value="RHOGAP"/>
    <property type="match status" value="1"/>
</dbReference>
<evidence type="ECO:0000256" key="2">
    <source>
        <dbReference type="SAM" id="MobiDB-lite"/>
    </source>
</evidence>
<feature type="region of interest" description="Disordered" evidence="2">
    <location>
        <begin position="562"/>
        <end position="605"/>
    </location>
</feature>
<dbReference type="CTD" id="20203265"/>
<dbReference type="HOGENOM" id="CLU_248951_0_0_1"/>
<gene>
    <name evidence="5" type="primary">20203265</name>
    <name evidence="4" type="ORF">HELRODRAFT_170551</name>
</gene>
<organism evidence="5 6">
    <name type="scientific">Helobdella robusta</name>
    <name type="common">Californian leech</name>
    <dbReference type="NCBI Taxonomy" id="6412"/>
    <lineage>
        <taxon>Eukaryota</taxon>
        <taxon>Metazoa</taxon>
        <taxon>Spiralia</taxon>
        <taxon>Lophotrochozoa</taxon>
        <taxon>Annelida</taxon>
        <taxon>Clitellata</taxon>
        <taxon>Hirudinea</taxon>
        <taxon>Rhynchobdellida</taxon>
        <taxon>Glossiphoniidae</taxon>
        <taxon>Helobdella</taxon>
    </lineage>
</organism>
<feature type="region of interest" description="Disordered" evidence="2">
    <location>
        <begin position="512"/>
        <end position="537"/>
    </location>
</feature>
<dbReference type="SUPFAM" id="SSF48350">
    <property type="entry name" value="GTPase activation domain, GAP"/>
    <property type="match status" value="1"/>
</dbReference>
<feature type="region of interest" description="Disordered" evidence="2">
    <location>
        <begin position="247"/>
        <end position="292"/>
    </location>
</feature>
<dbReference type="EnsemblMetazoa" id="HelroT170551">
    <property type="protein sequence ID" value="HelroP170551"/>
    <property type="gene ID" value="HelroG170551"/>
</dbReference>
<dbReference type="InterPro" id="IPR051576">
    <property type="entry name" value="PX-Rho_GAP"/>
</dbReference>
<feature type="compositionally biased region" description="Polar residues" evidence="2">
    <location>
        <begin position="1211"/>
        <end position="1230"/>
    </location>
</feature>
<dbReference type="GeneID" id="20203265"/>
<sequence>MPNNASMLNSLAHVIHLLPPPHYRTAKALFLHLNFMSLKSSLTCMDSRNLSIVWAPNILNSNFEVMKCENMLVISNQQAAIVECIISNAQFIFKEFSSSDLSDVSQSPTLQPKHQRQQQQKQRQQQQQKHLHPPNSPAKLISLEEAQKLFGGCVVDEANPRRCGPTANFRHRASVDGVEGDAVFTDLGVTGNIHAVIDPPKRISKMKGFKSFQDLSSKIVPVEDKCGLYSSIDEVTKHPVYHSFEENLNYGDAGNENDDDNDDGDGKSDFVPLESNKKASKSRNSNSKMMMMPKKFSESDSYLVEDFHANASEKAPPATTTVVTTAKTNVRSSSIKTALKPTILAATTTTPATTTTAAATSKFGRLNSVKNLFSKSSHTADSTSKQPQKLQQQPQRQQQQQLVENIKVPEKTGKDLVRNSKFAVEDIRARRMNLVSRPNTQMFFNEPSSQAGESCAAASPATKQQRSSLEQLDPLQVDDQQQPQSQQQQFSQQIPLQQQKLQQHYQNIVRLQQQQQPNQPAPPQQEQQLPQTSQQTTPPAAIMTTFKPDATTSNDKFQVKVSTANQQPTATLSKLSTTTTKETSDDANLTTKPKFQPPRKLTDESLVDKKYLNGNTAQQLQQQQQSKLSRQLPTERNKTFSPSSAMKPTVSSSLKQKPLINPCSSSSTTQDPSKKRFSHCSSPTTTNLSPTSLSTAFFPATFETTSSSTVLATKLQLPCDVIESSLKKMEMFLSGGEEEEEEEERRNNQLASSLTASSFRGSVDGDGVGEATSKTAAQQTGGSTVVRDVFKVIPANSLRCKSPQKLAQTTKTSKMRTSAPWRVDVSHQNEGADAAGVTLVAINKPSTPSFLSKNQPADVQSKQTIMEELIKWKENKMNSNQADDNSSKNFATHNASSVSSKDDISSKVGPYKPSAVDGIYGSSLFQSGAYNISTGSSAVDVADVGSPIKNKNTSRVYAVAVDNIASIGSNLQVNLFKNSGIVGLSGREERGNDLVKQLRTDRGRVNPIQQSNSRSAHYEFVRPKTIMYNQNNCELEELLYSPSYNVSGHSNEMSASAEDFEKVHFVENINNNFNPEFDQLNRNNNNNSKGNIAFQSNSQHDYDNVFLGCNNDFDDSTDIIRSINNCKYNRRARDDTSIQFTNLHKNNYNNILNDNPKNPVRNKANNVITFTSSNNSLFDATNHAKHFAHQQNACNRNNNGNNAYHHINTNQSSYNQTDSRMVSKEGSLTSKSFSNDDILALKDDGQLVLPYNNYHQQQQFNQQSRHQQQQQQQHSRSVGMQPKPVHHNHGSDPIGRGTSSVVPYSFLGSNTDKRQNRISSVFVQPINPPIKSYNQNNNNNFVNSNVNINNSSYRIDNNFNRFAMQNSGKFLSQSYNGRQASFYDKDDVDGQIYFTDDDRYNNNYYYNNNSFNNINNINNNINNSNVNYINTNNNRYNHNIINYNISDDNNNNLNNNNNNYDGKVSKYVTIVNVESDSSVHGGGCDHVRITNPSLI</sequence>
<dbReference type="Pfam" id="PF00620">
    <property type="entry name" value="RhoGAP"/>
    <property type="match status" value="1"/>
</dbReference>
<feature type="compositionally biased region" description="Polar residues" evidence="2">
    <location>
        <begin position="662"/>
        <end position="671"/>
    </location>
</feature>
<feature type="compositionally biased region" description="Low complexity" evidence="2">
    <location>
        <begin position="469"/>
        <end position="498"/>
    </location>
</feature>
<dbReference type="STRING" id="6412.T1F366"/>
<dbReference type="Proteomes" id="UP000015101">
    <property type="component" value="Unassembled WGS sequence"/>
</dbReference>
<feature type="region of interest" description="Disordered" evidence="2">
    <location>
        <begin position="878"/>
        <end position="908"/>
    </location>
</feature>
<feature type="compositionally biased region" description="Low complexity" evidence="2">
    <location>
        <begin position="569"/>
        <end position="581"/>
    </location>
</feature>